<keyword evidence="2" id="KW-1185">Reference proteome</keyword>
<evidence type="ECO:0000313" key="2">
    <source>
        <dbReference type="Proteomes" id="UP001458880"/>
    </source>
</evidence>
<organism evidence="1 2">
    <name type="scientific">Popillia japonica</name>
    <name type="common">Japanese beetle</name>
    <dbReference type="NCBI Taxonomy" id="7064"/>
    <lineage>
        <taxon>Eukaryota</taxon>
        <taxon>Metazoa</taxon>
        <taxon>Ecdysozoa</taxon>
        <taxon>Arthropoda</taxon>
        <taxon>Hexapoda</taxon>
        <taxon>Insecta</taxon>
        <taxon>Pterygota</taxon>
        <taxon>Neoptera</taxon>
        <taxon>Endopterygota</taxon>
        <taxon>Coleoptera</taxon>
        <taxon>Polyphaga</taxon>
        <taxon>Scarabaeiformia</taxon>
        <taxon>Scarabaeidae</taxon>
        <taxon>Rutelinae</taxon>
        <taxon>Popillia</taxon>
    </lineage>
</organism>
<dbReference type="Proteomes" id="UP001458880">
    <property type="component" value="Unassembled WGS sequence"/>
</dbReference>
<accession>A0AAW1L2Z8</accession>
<dbReference type="AlphaFoldDB" id="A0AAW1L2Z8"/>
<evidence type="ECO:0000313" key="1">
    <source>
        <dbReference type="EMBL" id="KAK9727598.1"/>
    </source>
</evidence>
<dbReference type="EMBL" id="JASPKY010000177">
    <property type="protein sequence ID" value="KAK9727598.1"/>
    <property type="molecule type" value="Genomic_DNA"/>
</dbReference>
<proteinExistence type="predicted"/>
<gene>
    <name evidence="1" type="ORF">QE152_g19090</name>
</gene>
<sequence>MKFRLEPIEVSLINNSEFRPGMNAFLDIFQLACVLDWAEDNCKNLPSPPHGRFELFTVAFAFLNPPQRQIPDNGSGGTVAGRRGGDAESYFKYACDSDIYNSERWESRGAKRLAADFGFILKVRERNTDYECIFRNVICAAMSGRGSGGRDRKNEYQRVCFAEMICAAMSGRGSGGRDRKNEYQRVCFAEICGIFENILVLLRFRLWRSCLFSNKVTFGVIAF</sequence>
<reference evidence="1 2" key="1">
    <citation type="journal article" date="2024" name="BMC Genomics">
        <title>De novo assembly and annotation of Popillia japonica's genome with initial clues to its potential as an invasive pest.</title>
        <authorList>
            <person name="Cucini C."/>
            <person name="Boschi S."/>
            <person name="Funari R."/>
            <person name="Cardaioli E."/>
            <person name="Iannotti N."/>
            <person name="Marturano G."/>
            <person name="Paoli F."/>
            <person name="Bruttini M."/>
            <person name="Carapelli A."/>
            <person name="Frati F."/>
            <person name="Nardi F."/>
        </authorList>
    </citation>
    <scope>NUCLEOTIDE SEQUENCE [LARGE SCALE GENOMIC DNA]</scope>
    <source>
        <strain evidence="1">DMR45628</strain>
    </source>
</reference>
<protein>
    <submittedName>
        <fullName evidence="1">Uncharacterized protein</fullName>
    </submittedName>
</protein>
<comment type="caution">
    <text evidence="1">The sequence shown here is derived from an EMBL/GenBank/DDBJ whole genome shotgun (WGS) entry which is preliminary data.</text>
</comment>
<name>A0AAW1L2Z8_POPJA</name>